<gene>
    <name evidence="2 3" type="primary">def</name>
    <name evidence="3" type="ORF">COU88_03980</name>
</gene>
<comment type="caution">
    <text evidence="3">The sequence shown here is derived from an EMBL/GenBank/DDBJ whole genome shotgun (WGS) entry which is preliminary data.</text>
</comment>
<dbReference type="Pfam" id="PF01327">
    <property type="entry name" value="Pep_deformylase"/>
    <property type="match status" value="1"/>
</dbReference>
<dbReference type="Gene3D" id="3.90.45.10">
    <property type="entry name" value="Peptide deformylase"/>
    <property type="match status" value="1"/>
</dbReference>
<dbReference type="SUPFAM" id="SSF56420">
    <property type="entry name" value="Peptide deformylase"/>
    <property type="match status" value="1"/>
</dbReference>
<feature type="binding site" evidence="2">
    <location>
        <position position="103"/>
    </location>
    <ligand>
        <name>Fe cation</name>
        <dbReference type="ChEBI" id="CHEBI:24875"/>
    </ligand>
</feature>
<dbReference type="NCBIfam" id="TIGR00079">
    <property type="entry name" value="pept_deformyl"/>
    <property type="match status" value="1"/>
</dbReference>
<comment type="catalytic activity">
    <reaction evidence="2">
        <text>N-terminal N-formyl-L-methionyl-[peptide] + H2O = N-terminal L-methionyl-[peptide] + formate</text>
        <dbReference type="Rhea" id="RHEA:24420"/>
        <dbReference type="Rhea" id="RHEA-COMP:10639"/>
        <dbReference type="Rhea" id="RHEA-COMP:10640"/>
        <dbReference type="ChEBI" id="CHEBI:15377"/>
        <dbReference type="ChEBI" id="CHEBI:15740"/>
        <dbReference type="ChEBI" id="CHEBI:49298"/>
        <dbReference type="ChEBI" id="CHEBI:64731"/>
        <dbReference type="EC" id="3.5.1.88"/>
    </reaction>
</comment>
<feature type="binding site" evidence="2">
    <location>
        <position position="149"/>
    </location>
    <ligand>
        <name>Fe cation</name>
        <dbReference type="ChEBI" id="CHEBI:24875"/>
    </ligand>
</feature>
<evidence type="ECO:0000313" key="4">
    <source>
        <dbReference type="Proteomes" id="UP000229554"/>
    </source>
</evidence>
<dbReference type="GO" id="GO:0042586">
    <property type="term" value="F:peptide deformylase activity"/>
    <property type="evidence" value="ECO:0007669"/>
    <property type="project" value="UniProtKB-UniRule"/>
</dbReference>
<keyword evidence="2" id="KW-0648">Protein biosynthesis</keyword>
<name>A0A2M8KRR9_9BACT</name>
<dbReference type="InterPro" id="IPR036821">
    <property type="entry name" value="Peptide_deformylase_sf"/>
</dbReference>
<feature type="active site" evidence="2">
    <location>
        <position position="146"/>
    </location>
</feature>
<comment type="cofactor">
    <cofactor evidence="2">
        <name>Fe(2+)</name>
        <dbReference type="ChEBI" id="CHEBI:29033"/>
    </cofactor>
    <text evidence="2">Binds 1 Fe(2+) ion.</text>
</comment>
<organism evidence="3 4">
    <name type="scientific">Candidatus Roizmanbacteria bacterium CG10_big_fil_rev_8_21_14_0_10_39_6</name>
    <dbReference type="NCBI Taxonomy" id="1974853"/>
    <lineage>
        <taxon>Bacteria</taxon>
        <taxon>Candidatus Roizmaniibacteriota</taxon>
    </lineage>
</organism>
<sequence>MQHMKLRLIHTPDIILNTKTRKVTAFNSKLRTIIEEMKEILLHCKDPEGVGLAAPQVGLALQIFIMKSDTHEPVHTFINPVILKKTRVIHEAKKAKKDILEGCLSVKNVWSGVNRYKAVTIRYQDVDGSVLTYEGRGFESHIIQHELDHLQGILFTQRALEQNKTLYRIIKKGKTEEFEPIEI</sequence>
<evidence type="ECO:0000256" key="1">
    <source>
        <dbReference type="ARBA" id="ARBA00010759"/>
    </source>
</evidence>
<keyword evidence="2" id="KW-0378">Hydrolase</keyword>
<dbReference type="CDD" id="cd00487">
    <property type="entry name" value="Pep_deformylase"/>
    <property type="match status" value="1"/>
</dbReference>
<feature type="binding site" evidence="2">
    <location>
        <position position="145"/>
    </location>
    <ligand>
        <name>Fe cation</name>
        <dbReference type="ChEBI" id="CHEBI:24875"/>
    </ligand>
</feature>
<dbReference type="PRINTS" id="PR01576">
    <property type="entry name" value="PDEFORMYLASE"/>
</dbReference>
<dbReference type="EMBL" id="PFED01000161">
    <property type="protein sequence ID" value="PJE62617.1"/>
    <property type="molecule type" value="Genomic_DNA"/>
</dbReference>
<keyword evidence="2" id="KW-0408">Iron</keyword>
<dbReference type="PANTHER" id="PTHR10458">
    <property type="entry name" value="PEPTIDE DEFORMYLASE"/>
    <property type="match status" value="1"/>
</dbReference>
<dbReference type="InterPro" id="IPR023635">
    <property type="entry name" value="Peptide_deformylase"/>
</dbReference>
<dbReference type="Proteomes" id="UP000229554">
    <property type="component" value="Unassembled WGS sequence"/>
</dbReference>
<evidence type="ECO:0000313" key="3">
    <source>
        <dbReference type="EMBL" id="PJE62617.1"/>
    </source>
</evidence>
<dbReference type="NCBIfam" id="NF001159">
    <property type="entry name" value="PRK00150.1-3"/>
    <property type="match status" value="1"/>
</dbReference>
<dbReference type="GO" id="GO:0046872">
    <property type="term" value="F:metal ion binding"/>
    <property type="evidence" value="ECO:0007669"/>
    <property type="project" value="UniProtKB-KW"/>
</dbReference>
<reference evidence="4" key="1">
    <citation type="submission" date="2017-09" db="EMBL/GenBank/DDBJ databases">
        <title>Depth-based differentiation of microbial function through sediment-hosted aquifers and enrichment of novel symbionts in the deep terrestrial subsurface.</title>
        <authorList>
            <person name="Probst A.J."/>
            <person name="Ladd B."/>
            <person name="Jarett J.K."/>
            <person name="Geller-Mcgrath D.E."/>
            <person name="Sieber C.M.K."/>
            <person name="Emerson J.B."/>
            <person name="Anantharaman K."/>
            <person name="Thomas B.C."/>
            <person name="Malmstrom R."/>
            <person name="Stieglmeier M."/>
            <person name="Klingl A."/>
            <person name="Woyke T."/>
            <person name="Ryan C.M."/>
            <person name="Banfield J.F."/>
        </authorList>
    </citation>
    <scope>NUCLEOTIDE SEQUENCE [LARGE SCALE GENOMIC DNA]</scope>
</reference>
<evidence type="ECO:0000256" key="2">
    <source>
        <dbReference type="HAMAP-Rule" id="MF_00163"/>
    </source>
</evidence>
<comment type="similarity">
    <text evidence="1 2">Belongs to the polypeptide deformylase family.</text>
</comment>
<dbReference type="AlphaFoldDB" id="A0A2M8KRR9"/>
<dbReference type="HAMAP" id="MF_00163">
    <property type="entry name" value="Pep_deformylase"/>
    <property type="match status" value="1"/>
</dbReference>
<proteinExistence type="inferred from homology"/>
<dbReference type="PIRSF" id="PIRSF004749">
    <property type="entry name" value="Pep_def"/>
    <property type="match status" value="1"/>
</dbReference>
<dbReference type="EC" id="3.5.1.88" evidence="2"/>
<protein>
    <recommendedName>
        <fullName evidence="2">Peptide deformylase</fullName>
        <shortName evidence="2">PDF</shortName>
        <ecNumber evidence="2">3.5.1.88</ecNumber>
    </recommendedName>
    <alternativeName>
        <fullName evidence="2">Polypeptide deformylase</fullName>
    </alternativeName>
</protein>
<accession>A0A2M8KRR9</accession>
<dbReference type="GO" id="GO:0006412">
    <property type="term" value="P:translation"/>
    <property type="evidence" value="ECO:0007669"/>
    <property type="project" value="UniProtKB-UniRule"/>
</dbReference>
<comment type="function">
    <text evidence="2">Removes the formyl group from the N-terminal Met of newly synthesized proteins. Requires at least a dipeptide for an efficient rate of reaction. N-terminal L-methionine is a prerequisite for activity but the enzyme has broad specificity at other positions.</text>
</comment>
<dbReference type="PANTHER" id="PTHR10458:SF22">
    <property type="entry name" value="PEPTIDE DEFORMYLASE"/>
    <property type="match status" value="1"/>
</dbReference>
<keyword evidence="2" id="KW-0479">Metal-binding</keyword>